<evidence type="ECO:0000313" key="1">
    <source>
        <dbReference type="EMBL" id="EHQ29682.1"/>
    </source>
</evidence>
<keyword evidence="2" id="KW-1185">Reference proteome</keyword>
<protein>
    <recommendedName>
        <fullName evidence="3">DUF2116 family Zn-ribbon domain-containing protein</fullName>
    </recommendedName>
</protein>
<evidence type="ECO:0008006" key="3">
    <source>
        <dbReference type="Google" id="ProtNLM"/>
    </source>
</evidence>
<proteinExistence type="predicted"/>
<accession>H1Y147</accession>
<dbReference type="HOGENOM" id="CLU_148614_0_0_10"/>
<dbReference type="AlphaFoldDB" id="H1Y147"/>
<dbReference type="Proteomes" id="UP000002774">
    <property type="component" value="Chromosome"/>
</dbReference>
<dbReference type="EMBL" id="CM001403">
    <property type="protein sequence ID" value="EHQ29682.1"/>
    <property type="molecule type" value="Genomic_DNA"/>
</dbReference>
<gene>
    <name evidence="1" type="ORF">Mucpa_5613</name>
</gene>
<dbReference type="RefSeq" id="WP_008511002.1">
    <property type="nucleotide sequence ID" value="NZ_CM001403.1"/>
</dbReference>
<sequence>MVKKKEIWDKPERLCRECGKKLLGRVDQRFCNDFCRNTYNRHEKQRLAAETADYTEVTIIAILKNNHLLLRSFNKHQAVTFLIDKEKLYKAGFNFNFCTGCYQESDGRLRYYCFEQTWQELPYGRLELGVDRQKLGLTSSGRGVQL</sequence>
<organism evidence="1 2">
    <name type="scientific">Mucilaginibacter paludis DSM 18603</name>
    <dbReference type="NCBI Taxonomy" id="714943"/>
    <lineage>
        <taxon>Bacteria</taxon>
        <taxon>Pseudomonadati</taxon>
        <taxon>Bacteroidota</taxon>
        <taxon>Sphingobacteriia</taxon>
        <taxon>Sphingobacteriales</taxon>
        <taxon>Sphingobacteriaceae</taxon>
        <taxon>Mucilaginibacter</taxon>
    </lineage>
</organism>
<name>H1Y147_9SPHI</name>
<dbReference type="OrthoDB" id="5187906at2"/>
<evidence type="ECO:0000313" key="2">
    <source>
        <dbReference type="Proteomes" id="UP000002774"/>
    </source>
</evidence>
<reference evidence="1" key="1">
    <citation type="submission" date="2011-09" db="EMBL/GenBank/DDBJ databases">
        <title>The permanent draft genome of Mucilaginibacter paludis DSM 18603.</title>
        <authorList>
            <consortium name="US DOE Joint Genome Institute (JGI-PGF)"/>
            <person name="Lucas S."/>
            <person name="Han J."/>
            <person name="Lapidus A."/>
            <person name="Bruce D."/>
            <person name="Goodwin L."/>
            <person name="Pitluck S."/>
            <person name="Peters L."/>
            <person name="Kyrpides N."/>
            <person name="Mavromatis K."/>
            <person name="Ivanova N."/>
            <person name="Mikhailova N."/>
            <person name="Held B."/>
            <person name="Detter J.C."/>
            <person name="Tapia R."/>
            <person name="Han C."/>
            <person name="Land M."/>
            <person name="Hauser L."/>
            <person name="Markowitz V."/>
            <person name="Cheng J.-F."/>
            <person name="Hugenholtz P."/>
            <person name="Woyke T."/>
            <person name="Wu D."/>
            <person name="Tindall B."/>
            <person name="Brambilla E."/>
            <person name="Klenk H.-P."/>
            <person name="Eisen J.A."/>
        </authorList>
    </citation>
    <scope>NUCLEOTIDE SEQUENCE [LARGE SCALE GENOMIC DNA]</scope>
    <source>
        <strain evidence="1">DSM 18603</strain>
    </source>
</reference>